<organism evidence="1 2">
    <name type="scientific">Puccinia triticina</name>
    <dbReference type="NCBI Taxonomy" id="208348"/>
    <lineage>
        <taxon>Eukaryota</taxon>
        <taxon>Fungi</taxon>
        <taxon>Dikarya</taxon>
        <taxon>Basidiomycota</taxon>
        <taxon>Pucciniomycotina</taxon>
        <taxon>Pucciniomycetes</taxon>
        <taxon>Pucciniales</taxon>
        <taxon>Pucciniaceae</taxon>
        <taxon>Puccinia</taxon>
    </lineage>
</organism>
<gene>
    <name evidence="1" type="ORF">PtA15_5A430</name>
</gene>
<evidence type="ECO:0000313" key="1">
    <source>
        <dbReference type="EMBL" id="WAQ84857.1"/>
    </source>
</evidence>
<accession>A0ABY7CLI5</accession>
<dbReference type="Proteomes" id="UP001164743">
    <property type="component" value="Chromosome 5A"/>
</dbReference>
<dbReference type="EMBL" id="CP110425">
    <property type="protein sequence ID" value="WAQ84857.1"/>
    <property type="molecule type" value="Genomic_DNA"/>
</dbReference>
<reference evidence="1" key="1">
    <citation type="submission" date="2022-10" db="EMBL/GenBank/DDBJ databases">
        <title>Puccinia triticina Genome sequencing and assembly.</title>
        <authorList>
            <person name="Li C."/>
        </authorList>
    </citation>
    <scope>NUCLEOTIDE SEQUENCE</scope>
    <source>
        <strain evidence="1">Pt15</strain>
    </source>
</reference>
<dbReference type="GeneID" id="77810086"/>
<keyword evidence="2" id="KW-1185">Reference proteome</keyword>
<proteinExistence type="predicted"/>
<dbReference type="RefSeq" id="XP_053020412.1">
    <property type="nucleotide sequence ID" value="XM_053169191.1"/>
</dbReference>
<sequence>MSQLCGEEFHVSLRAVAAYVDLSQAARHVGARSCLRATSLAEKAIATVADAEPIDGEIQRDRQVFALGLDNVDWRQRSSRVLVRASKV</sequence>
<name>A0ABY7CLI5_9BASI</name>
<protein>
    <submittedName>
        <fullName evidence="1">Uncharacterized protein</fullName>
    </submittedName>
</protein>
<evidence type="ECO:0000313" key="2">
    <source>
        <dbReference type="Proteomes" id="UP001164743"/>
    </source>
</evidence>